<accession>A0AAI9UCE4</accession>
<evidence type="ECO:0000313" key="1">
    <source>
        <dbReference type="EMBL" id="KAK1455780.1"/>
    </source>
</evidence>
<organism evidence="1 2">
    <name type="scientific">Colletotrichum melonis</name>
    <dbReference type="NCBI Taxonomy" id="1209925"/>
    <lineage>
        <taxon>Eukaryota</taxon>
        <taxon>Fungi</taxon>
        <taxon>Dikarya</taxon>
        <taxon>Ascomycota</taxon>
        <taxon>Pezizomycotina</taxon>
        <taxon>Sordariomycetes</taxon>
        <taxon>Hypocreomycetidae</taxon>
        <taxon>Glomerellales</taxon>
        <taxon>Glomerellaceae</taxon>
        <taxon>Colletotrichum</taxon>
        <taxon>Colletotrichum acutatum species complex</taxon>
    </lineage>
</organism>
<protein>
    <submittedName>
        <fullName evidence="1">Uncharacterized protein</fullName>
    </submittedName>
</protein>
<evidence type="ECO:0000313" key="2">
    <source>
        <dbReference type="Proteomes" id="UP001239795"/>
    </source>
</evidence>
<dbReference type="AlphaFoldDB" id="A0AAI9UCE4"/>
<name>A0AAI9UCE4_9PEZI</name>
<gene>
    <name evidence="1" type="ORF">CMEL01_04540</name>
</gene>
<sequence length="112" mass="12399">MVLPFEESKILGPSPLSAQLLEIVIHPRNPDNTYGKILFAKLILKAFITPLVRSRQIVSTYHNTGSIRHATFDEPAEAEDTVKIAHSSFLRLNDGDRDYVASIVTGPGDKLN</sequence>
<reference evidence="1 2" key="1">
    <citation type="submission" date="2016-10" db="EMBL/GenBank/DDBJ databases">
        <title>The genome sequence of Colletotrichum fioriniae PJ7.</title>
        <authorList>
            <person name="Baroncelli R."/>
        </authorList>
    </citation>
    <scope>NUCLEOTIDE SEQUENCE [LARGE SCALE GENOMIC DNA]</scope>
    <source>
        <strain evidence="1">Col 31</strain>
    </source>
</reference>
<dbReference type="Proteomes" id="UP001239795">
    <property type="component" value="Unassembled WGS sequence"/>
</dbReference>
<comment type="caution">
    <text evidence="1">The sequence shown here is derived from an EMBL/GenBank/DDBJ whole genome shotgun (WGS) entry which is preliminary data.</text>
</comment>
<keyword evidence="2" id="KW-1185">Reference proteome</keyword>
<dbReference type="EMBL" id="MLGG01000024">
    <property type="protein sequence ID" value="KAK1455780.1"/>
    <property type="molecule type" value="Genomic_DNA"/>
</dbReference>
<proteinExistence type="predicted"/>